<keyword evidence="1" id="KW-0812">Transmembrane</keyword>
<dbReference type="EMBL" id="BARS01001968">
    <property type="protein sequence ID" value="GAF79063.1"/>
    <property type="molecule type" value="Genomic_DNA"/>
</dbReference>
<dbReference type="AlphaFoldDB" id="X0SDE2"/>
<comment type="caution">
    <text evidence="2">The sequence shown here is derived from an EMBL/GenBank/DDBJ whole genome shotgun (WGS) entry which is preliminary data.</text>
</comment>
<proteinExistence type="predicted"/>
<reference evidence="2" key="1">
    <citation type="journal article" date="2014" name="Front. Microbiol.">
        <title>High frequency of phylogenetically diverse reductive dehalogenase-homologous genes in deep subseafloor sedimentary metagenomes.</title>
        <authorList>
            <person name="Kawai M."/>
            <person name="Futagami T."/>
            <person name="Toyoda A."/>
            <person name="Takaki Y."/>
            <person name="Nishi S."/>
            <person name="Hori S."/>
            <person name="Arai W."/>
            <person name="Tsubouchi T."/>
            <person name="Morono Y."/>
            <person name="Uchiyama I."/>
            <person name="Ito T."/>
            <person name="Fujiyama A."/>
            <person name="Inagaki F."/>
            <person name="Takami H."/>
        </authorList>
    </citation>
    <scope>NUCLEOTIDE SEQUENCE</scope>
    <source>
        <strain evidence="2">Expedition CK06-06</strain>
    </source>
</reference>
<name>X0SDE2_9ZZZZ</name>
<evidence type="ECO:0008006" key="3">
    <source>
        <dbReference type="Google" id="ProtNLM"/>
    </source>
</evidence>
<protein>
    <recommendedName>
        <fullName evidence="3">Glycosyltransferase subfamily 4-like N-terminal domain-containing protein</fullName>
    </recommendedName>
</protein>
<feature type="transmembrane region" description="Helical" evidence="1">
    <location>
        <begin position="100"/>
        <end position="120"/>
    </location>
</feature>
<evidence type="ECO:0000256" key="1">
    <source>
        <dbReference type="SAM" id="Phobius"/>
    </source>
</evidence>
<accession>X0SDE2</accession>
<gene>
    <name evidence="2" type="ORF">S01H1_03639</name>
</gene>
<keyword evidence="1" id="KW-1133">Transmembrane helix</keyword>
<sequence>MGRRATKKKPDIGVVTWPIVEAGVIPLQGLLQVLRPLSHELHVISGGAASHALTTARAGVHLYLVEQESATNALARVINNISMQLKVSWKLAKITKHVDFWVFFFGGSVLLLPMLTAKLVGKDVVLNFTGSDIADARAQFGT</sequence>
<keyword evidence="1" id="KW-0472">Membrane</keyword>
<feature type="non-terminal residue" evidence="2">
    <location>
        <position position="142"/>
    </location>
</feature>
<evidence type="ECO:0000313" key="2">
    <source>
        <dbReference type="EMBL" id="GAF79063.1"/>
    </source>
</evidence>
<organism evidence="2">
    <name type="scientific">marine sediment metagenome</name>
    <dbReference type="NCBI Taxonomy" id="412755"/>
    <lineage>
        <taxon>unclassified sequences</taxon>
        <taxon>metagenomes</taxon>
        <taxon>ecological metagenomes</taxon>
    </lineage>
</organism>